<organism evidence="1 2">
    <name type="scientific">Malus domestica</name>
    <name type="common">Apple</name>
    <name type="synonym">Pyrus malus</name>
    <dbReference type="NCBI Taxonomy" id="3750"/>
    <lineage>
        <taxon>Eukaryota</taxon>
        <taxon>Viridiplantae</taxon>
        <taxon>Streptophyta</taxon>
        <taxon>Embryophyta</taxon>
        <taxon>Tracheophyta</taxon>
        <taxon>Spermatophyta</taxon>
        <taxon>Magnoliopsida</taxon>
        <taxon>eudicotyledons</taxon>
        <taxon>Gunneridae</taxon>
        <taxon>Pentapetalae</taxon>
        <taxon>rosids</taxon>
        <taxon>fabids</taxon>
        <taxon>Rosales</taxon>
        <taxon>Rosaceae</taxon>
        <taxon>Amygdaloideae</taxon>
        <taxon>Maleae</taxon>
        <taxon>Malus</taxon>
    </lineage>
</organism>
<dbReference type="AlphaFoldDB" id="A0A498JJS7"/>
<gene>
    <name evidence="1" type="ORF">DVH24_024980</name>
</gene>
<comment type="caution">
    <text evidence="1">The sequence shown here is derived from an EMBL/GenBank/DDBJ whole genome shotgun (WGS) entry which is preliminary data.</text>
</comment>
<dbReference type="Gramene" id="mRNA:MD07G0249500">
    <property type="protein sequence ID" value="mRNA:MD07G0249500"/>
    <property type="gene ID" value="MD07G0249500"/>
</dbReference>
<accession>A0A498JJS7</accession>
<proteinExistence type="predicted"/>
<reference evidence="1 2" key="1">
    <citation type="submission" date="2018-10" db="EMBL/GenBank/DDBJ databases">
        <title>A high-quality apple genome assembly.</title>
        <authorList>
            <person name="Hu J."/>
        </authorList>
    </citation>
    <scope>NUCLEOTIDE SEQUENCE [LARGE SCALE GENOMIC DNA]</scope>
    <source>
        <strain evidence="2">cv. HFTH1</strain>
        <tissue evidence="1">Young leaf</tissue>
    </source>
</reference>
<dbReference type="EMBL" id="RDQH01000333">
    <property type="protein sequence ID" value="RXH95296.1"/>
    <property type="molecule type" value="Genomic_DNA"/>
</dbReference>
<sequence length="71" mass="8334">MFALLLPSSRSIFEFSLFIKTLRVIMSSLFRDKTMKQERACSAELLSHDNPIWFNQLLERWNGSCVMVADY</sequence>
<dbReference type="Proteomes" id="UP000290289">
    <property type="component" value="Chromosome 7"/>
</dbReference>
<name>A0A498JJS7_MALDO</name>
<evidence type="ECO:0000313" key="1">
    <source>
        <dbReference type="EMBL" id="RXH95296.1"/>
    </source>
</evidence>
<keyword evidence="2" id="KW-1185">Reference proteome</keyword>
<protein>
    <submittedName>
        <fullName evidence="1">Uncharacterized protein</fullName>
    </submittedName>
</protein>
<evidence type="ECO:0000313" key="2">
    <source>
        <dbReference type="Proteomes" id="UP000290289"/>
    </source>
</evidence>